<comment type="caution">
    <text evidence="1">The sequence shown here is derived from an EMBL/GenBank/DDBJ whole genome shotgun (WGS) entry which is preliminary data.</text>
</comment>
<accession>A0A8X6I0P6</accession>
<reference evidence="1" key="1">
    <citation type="submission" date="2020-07" db="EMBL/GenBank/DDBJ databases">
        <title>Multicomponent nature underlies the extraordinary mechanical properties of spider dragline silk.</title>
        <authorList>
            <person name="Kono N."/>
            <person name="Nakamura H."/>
            <person name="Mori M."/>
            <person name="Yoshida Y."/>
            <person name="Ohtoshi R."/>
            <person name="Malay A.D."/>
            <person name="Moran D.A.P."/>
            <person name="Tomita M."/>
            <person name="Numata K."/>
            <person name="Arakawa K."/>
        </authorList>
    </citation>
    <scope>NUCLEOTIDE SEQUENCE</scope>
</reference>
<name>A0A8X6I0P6_TRICU</name>
<dbReference type="AlphaFoldDB" id="A0A8X6I0P6"/>
<evidence type="ECO:0000313" key="1">
    <source>
        <dbReference type="EMBL" id="GFR32075.1"/>
    </source>
</evidence>
<organism evidence="1 2">
    <name type="scientific">Trichonephila clavata</name>
    <name type="common">Joro spider</name>
    <name type="synonym">Nephila clavata</name>
    <dbReference type="NCBI Taxonomy" id="2740835"/>
    <lineage>
        <taxon>Eukaryota</taxon>
        <taxon>Metazoa</taxon>
        <taxon>Ecdysozoa</taxon>
        <taxon>Arthropoda</taxon>
        <taxon>Chelicerata</taxon>
        <taxon>Arachnida</taxon>
        <taxon>Araneae</taxon>
        <taxon>Araneomorphae</taxon>
        <taxon>Entelegynae</taxon>
        <taxon>Araneoidea</taxon>
        <taxon>Nephilidae</taxon>
        <taxon>Trichonephila</taxon>
    </lineage>
</organism>
<feature type="non-terminal residue" evidence="1">
    <location>
        <position position="45"/>
    </location>
</feature>
<gene>
    <name evidence="1" type="ORF">TNCT_185841</name>
</gene>
<proteinExistence type="predicted"/>
<dbReference type="EMBL" id="BMAO01019676">
    <property type="protein sequence ID" value="GFR32075.1"/>
    <property type="molecule type" value="Genomic_DNA"/>
</dbReference>
<sequence length="45" mass="4974">MNCAFSGGGIILDNNVLPTLLQFYGLNHSYFQDDNATCHVSSTMY</sequence>
<protein>
    <submittedName>
        <fullName evidence="1">Uncharacterized protein</fullName>
    </submittedName>
</protein>
<keyword evidence="2" id="KW-1185">Reference proteome</keyword>
<evidence type="ECO:0000313" key="2">
    <source>
        <dbReference type="Proteomes" id="UP000887116"/>
    </source>
</evidence>
<dbReference type="Proteomes" id="UP000887116">
    <property type="component" value="Unassembled WGS sequence"/>
</dbReference>